<dbReference type="Pfam" id="PF02706">
    <property type="entry name" value="Wzz"/>
    <property type="match status" value="1"/>
</dbReference>
<evidence type="ECO:0008006" key="11">
    <source>
        <dbReference type="Google" id="ProtNLM"/>
    </source>
</evidence>
<evidence type="ECO:0000313" key="10">
    <source>
        <dbReference type="Proteomes" id="UP000316852"/>
    </source>
</evidence>
<proteinExistence type="predicted"/>
<reference evidence="9 10" key="1">
    <citation type="journal article" date="2019" name="Nat. Microbiol.">
        <title>Mediterranean grassland soil C-N compound turnover is dependent on rainfall and depth, and is mediated by genomically divergent microorganisms.</title>
        <authorList>
            <person name="Diamond S."/>
            <person name="Andeer P.F."/>
            <person name="Li Z."/>
            <person name="Crits-Christoph A."/>
            <person name="Burstein D."/>
            <person name="Anantharaman K."/>
            <person name="Lane K.R."/>
            <person name="Thomas B.C."/>
            <person name="Pan C."/>
            <person name="Northen T.R."/>
            <person name="Banfield J.F."/>
        </authorList>
    </citation>
    <scope>NUCLEOTIDE SEQUENCE [LARGE SCALE GENOMIC DNA]</scope>
    <source>
        <strain evidence="9">WS_6</strain>
    </source>
</reference>
<feature type="transmembrane region" description="Helical" evidence="6">
    <location>
        <begin position="284"/>
        <end position="305"/>
    </location>
</feature>
<dbReference type="GO" id="GO:0004713">
    <property type="term" value="F:protein tyrosine kinase activity"/>
    <property type="evidence" value="ECO:0007669"/>
    <property type="project" value="TreeGrafter"/>
</dbReference>
<keyword evidence="2" id="KW-1003">Cell membrane</keyword>
<keyword evidence="4 6" id="KW-1133">Transmembrane helix</keyword>
<gene>
    <name evidence="9" type="ORF">E6K76_00990</name>
</gene>
<keyword evidence="5 6" id="KW-0472">Membrane</keyword>
<dbReference type="EMBL" id="VBOW01000013">
    <property type="protein sequence ID" value="TMQ60601.1"/>
    <property type="molecule type" value="Genomic_DNA"/>
</dbReference>
<dbReference type="InterPro" id="IPR006311">
    <property type="entry name" value="TAT_signal"/>
</dbReference>
<evidence type="ECO:0000256" key="3">
    <source>
        <dbReference type="ARBA" id="ARBA00022692"/>
    </source>
</evidence>
<sequence length="310" mass="33816">MSEGPTGAGTVASLWERRRLLAVTTLGAGAAAVVLSLLLPPRYQAVVTIIPAMTPDRMSQFGTMVGPSLEDLAFQASVRSGSSVMYPSIVRSRRLLEQVLAMRFPTGRDLPPRTLIDLIQPRGSGAMRTELAVRALQRRVDATLDRRTGVLTIRVDSPFPPVASGIANALSSLLQDFVVHSLTSQAGENRKFIEGRLQDVALDLAHAEEELRLFRERNLRIGNSPRLLLEEGRLIRGVREHEEIYIALKRQFELTKVQEQRDVPVLNVLDAAAVPVLRSAPKRVATVLVGLLLGFGLGAGLVVTANSARR</sequence>
<comment type="subcellular location">
    <subcellularLocation>
        <location evidence="1">Cell membrane</location>
        <topology evidence="1">Multi-pass membrane protein</topology>
    </subcellularLocation>
</comment>
<name>A0A538TAD3_UNCEI</name>
<feature type="domain" description="Tyrosine-protein kinase G-rich" evidence="8">
    <location>
        <begin position="233"/>
        <end position="303"/>
    </location>
</feature>
<accession>A0A538TAD3</accession>
<dbReference type="PANTHER" id="PTHR32309:SF13">
    <property type="entry name" value="FERRIC ENTEROBACTIN TRANSPORT PROTEIN FEPE"/>
    <property type="match status" value="1"/>
</dbReference>
<dbReference type="InterPro" id="IPR032807">
    <property type="entry name" value="GNVR"/>
</dbReference>
<evidence type="ECO:0000259" key="7">
    <source>
        <dbReference type="Pfam" id="PF02706"/>
    </source>
</evidence>
<feature type="domain" description="Polysaccharide chain length determinant N-terminal" evidence="7">
    <location>
        <begin position="12"/>
        <end position="100"/>
    </location>
</feature>
<evidence type="ECO:0000313" key="9">
    <source>
        <dbReference type="EMBL" id="TMQ60601.1"/>
    </source>
</evidence>
<evidence type="ECO:0000256" key="2">
    <source>
        <dbReference type="ARBA" id="ARBA00022475"/>
    </source>
</evidence>
<evidence type="ECO:0000256" key="6">
    <source>
        <dbReference type="SAM" id="Phobius"/>
    </source>
</evidence>
<dbReference type="Proteomes" id="UP000316852">
    <property type="component" value="Unassembled WGS sequence"/>
</dbReference>
<dbReference type="PANTHER" id="PTHR32309">
    <property type="entry name" value="TYROSINE-PROTEIN KINASE"/>
    <property type="match status" value="1"/>
</dbReference>
<dbReference type="GO" id="GO:0005886">
    <property type="term" value="C:plasma membrane"/>
    <property type="evidence" value="ECO:0007669"/>
    <property type="project" value="UniProtKB-SubCell"/>
</dbReference>
<organism evidence="9 10">
    <name type="scientific">Eiseniibacteriota bacterium</name>
    <dbReference type="NCBI Taxonomy" id="2212470"/>
    <lineage>
        <taxon>Bacteria</taxon>
        <taxon>Candidatus Eiseniibacteriota</taxon>
    </lineage>
</organism>
<evidence type="ECO:0000256" key="4">
    <source>
        <dbReference type="ARBA" id="ARBA00022989"/>
    </source>
</evidence>
<evidence type="ECO:0000256" key="5">
    <source>
        <dbReference type="ARBA" id="ARBA00023136"/>
    </source>
</evidence>
<dbReference type="PROSITE" id="PS51318">
    <property type="entry name" value="TAT"/>
    <property type="match status" value="1"/>
</dbReference>
<dbReference type="Pfam" id="PF13807">
    <property type="entry name" value="GNVR"/>
    <property type="match status" value="1"/>
</dbReference>
<feature type="transmembrane region" description="Helical" evidence="6">
    <location>
        <begin position="20"/>
        <end position="39"/>
    </location>
</feature>
<protein>
    <recommendedName>
        <fullName evidence="11">Polysaccharide chain length determinant N-terminal domain-containing protein</fullName>
    </recommendedName>
</protein>
<dbReference type="InterPro" id="IPR003856">
    <property type="entry name" value="LPS_length_determ_N"/>
</dbReference>
<comment type="caution">
    <text evidence="9">The sequence shown here is derived from an EMBL/GenBank/DDBJ whole genome shotgun (WGS) entry which is preliminary data.</text>
</comment>
<dbReference type="InterPro" id="IPR050445">
    <property type="entry name" value="Bact_polysacc_biosynth/exp"/>
</dbReference>
<evidence type="ECO:0000256" key="1">
    <source>
        <dbReference type="ARBA" id="ARBA00004651"/>
    </source>
</evidence>
<keyword evidence="3 6" id="KW-0812">Transmembrane</keyword>
<evidence type="ECO:0000259" key="8">
    <source>
        <dbReference type="Pfam" id="PF13807"/>
    </source>
</evidence>
<dbReference type="AlphaFoldDB" id="A0A538TAD3"/>